<sequence>MAMYVSIHATTHPVEKAGFLNLECDGFSVERRRLSAREQRWIHHGPDMTIELIDIPQSELEPGSDVVAELPMQASEAPEGLVELRFCCA</sequence>
<protein>
    <submittedName>
        <fullName evidence="1">Uncharacterized protein</fullName>
    </submittedName>
</protein>
<dbReference type="RefSeq" id="WP_006972314.1">
    <property type="nucleotide sequence ID" value="NZ_ABCS01000029.1"/>
</dbReference>
<dbReference type="AlphaFoldDB" id="A6G6G5"/>
<organism evidence="1 2">
    <name type="scientific">Plesiocystis pacifica SIR-1</name>
    <dbReference type="NCBI Taxonomy" id="391625"/>
    <lineage>
        <taxon>Bacteria</taxon>
        <taxon>Pseudomonadati</taxon>
        <taxon>Myxococcota</taxon>
        <taxon>Polyangia</taxon>
        <taxon>Nannocystales</taxon>
        <taxon>Nannocystaceae</taxon>
        <taxon>Plesiocystis</taxon>
    </lineage>
</organism>
<dbReference type="Proteomes" id="UP000005801">
    <property type="component" value="Unassembled WGS sequence"/>
</dbReference>
<name>A6G6G5_9BACT</name>
<evidence type="ECO:0000313" key="1">
    <source>
        <dbReference type="EMBL" id="EDM78594.1"/>
    </source>
</evidence>
<gene>
    <name evidence="1" type="ORF">PPSIR1_15190</name>
</gene>
<proteinExistence type="predicted"/>
<dbReference type="EMBL" id="ABCS01000029">
    <property type="protein sequence ID" value="EDM78594.1"/>
    <property type="molecule type" value="Genomic_DNA"/>
</dbReference>
<evidence type="ECO:0000313" key="2">
    <source>
        <dbReference type="Proteomes" id="UP000005801"/>
    </source>
</evidence>
<keyword evidence="2" id="KW-1185">Reference proteome</keyword>
<accession>A6G6G5</accession>
<reference evidence="1 2" key="1">
    <citation type="submission" date="2007-06" db="EMBL/GenBank/DDBJ databases">
        <authorList>
            <person name="Shimkets L."/>
            <person name="Ferriera S."/>
            <person name="Johnson J."/>
            <person name="Kravitz S."/>
            <person name="Beeson K."/>
            <person name="Sutton G."/>
            <person name="Rogers Y.-H."/>
            <person name="Friedman R."/>
            <person name="Frazier M."/>
            <person name="Venter J.C."/>
        </authorList>
    </citation>
    <scope>NUCLEOTIDE SEQUENCE [LARGE SCALE GENOMIC DNA]</scope>
    <source>
        <strain evidence="1 2">SIR-1</strain>
    </source>
</reference>
<comment type="caution">
    <text evidence="1">The sequence shown here is derived from an EMBL/GenBank/DDBJ whole genome shotgun (WGS) entry which is preliminary data.</text>
</comment>